<sequence length="126" mass="13775">MGRTKPVIAGRILSRLAVIEKQAAVHQCTAAVDFMEKTLIPYPATVNDERMYAHAKKVAEDLVGETNVRLSPLVMGAEDFSFYTQKMPSAVFNLGVKNESIGLSCVPHHNDHAVKMEIVDDHGAIA</sequence>
<evidence type="ECO:0000313" key="2">
    <source>
        <dbReference type="EMBL" id="KAK8959466.1"/>
    </source>
</evidence>
<dbReference type="InterPro" id="IPR017439">
    <property type="entry name" value="Amidohydrolase"/>
</dbReference>
<evidence type="ECO:0000256" key="1">
    <source>
        <dbReference type="ARBA" id="ARBA00003007"/>
    </source>
</evidence>
<dbReference type="Pfam" id="PF01546">
    <property type="entry name" value="Peptidase_M20"/>
    <property type="match status" value="1"/>
</dbReference>
<dbReference type="EMBL" id="JBBWWR010000011">
    <property type="protein sequence ID" value="KAK8959466.1"/>
    <property type="molecule type" value="Genomic_DNA"/>
</dbReference>
<name>A0ABR2M757_9ASPA</name>
<dbReference type="PANTHER" id="PTHR11014:SF63">
    <property type="entry name" value="METALLOPEPTIDASE, PUTATIVE (AFU_ORTHOLOGUE AFUA_6G09600)-RELATED"/>
    <property type="match status" value="1"/>
</dbReference>
<keyword evidence="3" id="KW-1185">Reference proteome</keyword>
<accession>A0ABR2M757</accession>
<comment type="function">
    <text evidence="1">Hydrolyzes certain amino acid conjugates of the plant growth regulator indole-3-acetic acid (IAA).</text>
</comment>
<dbReference type="PANTHER" id="PTHR11014">
    <property type="entry name" value="PEPTIDASE M20 FAMILY MEMBER"/>
    <property type="match status" value="1"/>
</dbReference>
<dbReference type="Proteomes" id="UP001412067">
    <property type="component" value="Unassembled WGS sequence"/>
</dbReference>
<dbReference type="Gene3D" id="3.30.70.360">
    <property type="match status" value="1"/>
</dbReference>
<evidence type="ECO:0000313" key="3">
    <source>
        <dbReference type="Proteomes" id="UP001412067"/>
    </source>
</evidence>
<dbReference type="SUPFAM" id="SSF53187">
    <property type="entry name" value="Zn-dependent exopeptidases"/>
    <property type="match status" value="1"/>
</dbReference>
<dbReference type="InterPro" id="IPR002933">
    <property type="entry name" value="Peptidase_M20"/>
</dbReference>
<gene>
    <name evidence="2" type="primary">ILL3</name>
    <name evidence="2" type="ORF">KSP40_PGU000426</name>
</gene>
<proteinExistence type="predicted"/>
<protein>
    <submittedName>
        <fullName evidence="2">IAA-amino acid hydrolase ILR1-like 3</fullName>
    </submittedName>
</protein>
<organism evidence="2 3">
    <name type="scientific">Platanthera guangdongensis</name>
    <dbReference type="NCBI Taxonomy" id="2320717"/>
    <lineage>
        <taxon>Eukaryota</taxon>
        <taxon>Viridiplantae</taxon>
        <taxon>Streptophyta</taxon>
        <taxon>Embryophyta</taxon>
        <taxon>Tracheophyta</taxon>
        <taxon>Spermatophyta</taxon>
        <taxon>Magnoliopsida</taxon>
        <taxon>Liliopsida</taxon>
        <taxon>Asparagales</taxon>
        <taxon>Orchidaceae</taxon>
        <taxon>Orchidoideae</taxon>
        <taxon>Orchideae</taxon>
        <taxon>Orchidinae</taxon>
        <taxon>Platanthera</taxon>
    </lineage>
</organism>
<dbReference type="Gene3D" id="3.40.630.10">
    <property type="entry name" value="Zn peptidases"/>
    <property type="match status" value="1"/>
</dbReference>
<comment type="caution">
    <text evidence="2">The sequence shown here is derived from an EMBL/GenBank/DDBJ whole genome shotgun (WGS) entry which is preliminary data.</text>
</comment>
<reference evidence="2 3" key="1">
    <citation type="journal article" date="2022" name="Nat. Plants">
        <title>Genomes of leafy and leafless Platanthera orchids illuminate the evolution of mycoheterotrophy.</title>
        <authorList>
            <person name="Li M.H."/>
            <person name="Liu K.W."/>
            <person name="Li Z."/>
            <person name="Lu H.C."/>
            <person name="Ye Q.L."/>
            <person name="Zhang D."/>
            <person name="Wang J.Y."/>
            <person name="Li Y.F."/>
            <person name="Zhong Z.M."/>
            <person name="Liu X."/>
            <person name="Yu X."/>
            <person name="Liu D.K."/>
            <person name="Tu X.D."/>
            <person name="Liu B."/>
            <person name="Hao Y."/>
            <person name="Liao X.Y."/>
            <person name="Jiang Y.T."/>
            <person name="Sun W.H."/>
            <person name="Chen J."/>
            <person name="Chen Y.Q."/>
            <person name="Ai Y."/>
            <person name="Zhai J.W."/>
            <person name="Wu S.S."/>
            <person name="Zhou Z."/>
            <person name="Hsiao Y.Y."/>
            <person name="Wu W.L."/>
            <person name="Chen Y.Y."/>
            <person name="Lin Y.F."/>
            <person name="Hsu J.L."/>
            <person name="Li C.Y."/>
            <person name="Wang Z.W."/>
            <person name="Zhao X."/>
            <person name="Zhong W.Y."/>
            <person name="Ma X.K."/>
            <person name="Ma L."/>
            <person name="Huang J."/>
            <person name="Chen G.Z."/>
            <person name="Huang M.Z."/>
            <person name="Huang L."/>
            <person name="Peng D.H."/>
            <person name="Luo Y.B."/>
            <person name="Zou S.Q."/>
            <person name="Chen S.P."/>
            <person name="Lan S."/>
            <person name="Tsai W.C."/>
            <person name="Van de Peer Y."/>
            <person name="Liu Z.J."/>
        </authorList>
    </citation>
    <scope>NUCLEOTIDE SEQUENCE [LARGE SCALE GENOMIC DNA]</scope>
    <source>
        <strain evidence="2">Lor288</strain>
    </source>
</reference>